<dbReference type="Proteomes" id="UP000564677">
    <property type="component" value="Unassembled WGS sequence"/>
</dbReference>
<accession>A0A7X5V066</accession>
<proteinExistence type="predicted"/>
<evidence type="ECO:0008006" key="3">
    <source>
        <dbReference type="Google" id="ProtNLM"/>
    </source>
</evidence>
<dbReference type="AlphaFoldDB" id="A0A7X5V066"/>
<dbReference type="GO" id="GO:0016706">
    <property type="term" value="F:2-oxoglutarate-dependent dioxygenase activity"/>
    <property type="evidence" value="ECO:0007669"/>
    <property type="project" value="UniProtKB-ARBA"/>
</dbReference>
<protein>
    <recommendedName>
        <fullName evidence="3">Phytanoyl-CoA dioxygenase</fullName>
    </recommendedName>
</protein>
<evidence type="ECO:0000313" key="2">
    <source>
        <dbReference type="Proteomes" id="UP000564677"/>
    </source>
</evidence>
<dbReference type="Gene3D" id="2.60.120.620">
    <property type="entry name" value="q2cbj1_9rhob like domain"/>
    <property type="match status" value="1"/>
</dbReference>
<organism evidence="1 2">
    <name type="scientific">Sphingomonas leidyi</name>
    <dbReference type="NCBI Taxonomy" id="68569"/>
    <lineage>
        <taxon>Bacteria</taxon>
        <taxon>Pseudomonadati</taxon>
        <taxon>Pseudomonadota</taxon>
        <taxon>Alphaproteobacteria</taxon>
        <taxon>Sphingomonadales</taxon>
        <taxon>Sphingomonadaceae</taxon>
        <taxon>Sphingomonas</taxon>
    </lineage>
</organism>
<dbReference type="Pfam" id="PF05721">
    <property type="entry name" value="PhyH"/>
    <property type="match status" value="1"/>
</dbReference>
<dbReference type="SUPFAM" id="SSF51197">
    <property type="entry name" value="Clavaminate synthase-like"/>
    <property type="match status" value="1"/>
</dbReference>
<dbReference type="EMBL" id="JAASQV010000002">
    <property type="protein sequence ID" value="NIJ65155.1"/>
    <property type="molecule type" value="Genomic_DNA"/>
</dbReference>
<comment type="caution">
    <text evidence="1">The sequence shown here is derived from an EMBL/GenBank/DDBJ whole genome shotgun (WGS) entry which is preliminary data.</text>
</comment>
<sequence length="231" mass="25340">MSDDAAFYRDQGHVALPLFDPALVETAQADIAEHIDRLSHAMYLPFDRSCPDAPLAERLDRIYAHDRSQANLLRVAICTDAHRGPRLQAIANDPRLRAEAERIGERALAGQVVRVRASIASFPEHRHAWHSDVARDDGVACGQVWTTAWIPLCDAGPGNGGLEIIPGRQPAPLASQTDNGLRITEEAIAGLPRLQPECPAGTVLFLDRFTPHRTLPADRARFALVVWMKAA</sequence>
<evidence type="ECO:0000313" key="1">
    <source>
        <dbReference type="EMBL" id="NIJ65155.1"/>
    </source>
</evidence>
<dbReference type="RefSeq" id="WP_167299591.1">
    <property type="nucleotide sequence ID" value="NZ_JAASQV010000002.1"/>
</dbReference>
<reference evidence="1 2" key="1">
    <citation type="submission" date="2020-03" db="EMBL/GenBank/DDBJ databases">
        <title>Genomic Encyclopedia of Type Strains, Phase IV (KMG-IV): sequencing the most valuable type-strain genomes for metagenomic binning, comparative biology and taxonomic classification.</title>
        <authorList>
            <person name="Goeker M."/>
        </authorList>
    </citation>
    <scope>NUCLEOTIDE SEQUENCE [LARGE SCALE GENOMIC DNA]</scope>
    <source>
        <strain evidence="1 2">DSM 4733</strain>
    </source>
</reference>
<keyword evidence="2" id="KW-1185">Reference proteome</keyword>
<gene>
    <name evidence="1" type="ORF">FHR20_002117</name>
</gene>
<dbReference type="InterPro" id="IPR008775">
    <property type="entry name" value="Phytyl_CoA_dOase-like"/>
</dbReference>
<name>A0A7X5V066_9SPHN</name>